<sequence>MLAKGNLDLVYITGKVVKGYGVASGQASDCPFPGGSIRLQKPCFLEKGLDLSDCFDGTLNISIAPYSFHFISPELTLPRLVWPGGCETFSFSRCFLQFGHQKTIGWIYYPHPETKPGHFHRSDIIEVLSPWLEGVGYGSELTLLVKGDEVLIEG</sequence>
<reference evidence="1 2" key="1">
    <citation type="submission" date="2014-06" db="EMBL/GenBank/DDBJ databases">
        <title>Whole Genome Sequences of Three Symbiotic Endozoicomonas Bacteria.</title>
        <authorList>
            <person name="Neave M.J."/>
            <person name="Apprill A."/>
            <person name="Voolstra C.R."/>
        </authorList>
    </citation>
    <scope>NUCLEOTIDE SEQUENCE [LARGE SCALE GENOMIC DNA]</scope>
    <source>
        <strain evidence="1 2">DSM 22380</strain>
    </source>
</reference>
<protein>
    <submittedName>
        <fullName evidence="1">Uncharacterized protein</fullName>
    </submittedName>
</protein>
<dbReference type="Proteomes" id="UP000027997">
    <property type="component" value="Unassembled WGS sequence"/>
</dbReference>
<accession>A0A081KBB1</accession>
<dbReference type="AlphaFoldDB" id="A0A081KBB1"/>
<evidence type="ECO:0000313" key="1">
    <source>
        <dbReference type="EMBL" id="KEI71437.1"/>
    </source>
</evidence>
<dbReference type="EMBL" id="JOJP01000001">
    <property type="protein sequence ID" value="KEI71437.1"/>
    <property type="molecule type" value="Genomic_DNA"/>
</dbReference>
<evidence type="ECO:0000313" key="2">
    <source>
        <dbReference type="Proteomes" id="UP000027997"/>
    </source>
</evidence>
<organism evidence="1 2">
    <name type="scientific">Endozoicomonas elysicola</name>
    <dbReference type="NCBI Taxonomy" id="305900"/>
    <lineage>
        <taxon>Bacteria</taxon>
        <taxon>Pseudomonadati</taxon>
        <taxon>Pseudomonadota</taxon>
        <taxon>Gammaproteobacteria</taxon>
        <taxon>Oceanospirillales</taxon>
        <taxon>Endozoicomonadaceae</taxon>
        <taxon>Endozoicomonas</taxon>
    </lineage>
</organism>
<keyword evidence="2" id="KW-1185">Reference proteome</keyword>
<name>A0A081KBB1_9GAMM</name>
<dbReference type="eggNOG" id="ENOG5031NXM">
    <property type="taxonomic scope" value="Bacteria"/>
</dbReference>
<comment type="caution">
    <text evidence="1">The sequence shown here is derived from an EMBL/GenBank/DDBJ whole genome shotgun (WGS) entry which is preliminary data.</text>
</comment>
<gene>
    <name evidence="1" type="ORF">GV64_12415</name>
</gene>
<proteinExistence type="predicted"/>